<name>A0A2T0MG05_9FLAO</name>
<dbReference type="OrthoDB" id="1156241at2"/>
<reference evidence="2 3" key="1">
    <citation type="submission" date="2018-03" db="EMBL/GenBank/DDBJ databases">
        <title>Genomic Encyclopedia of Archaeal and Bacterial Type Strains, Phase II (KMG-II): from individual species to whole genera.</title>
        <authorList>
            <person name="Goeker M."/>
        </authorList>
    </citation>
    <scope>NUCLEOTIDE SEQUENCE [LARGE SCALE GENOMIC DNA]</scope>
    <source>
        <strain evidence="2 3">DSM 25027</strain>
    </source>
</reference>
<protein>
    <recommendedName>
        <fullName evidence="4">SMP-30/gluconolaconase/LRE-like protein</fullName>
    </recommendedName>
</protein>
<keyword evidence="1" id="KW-0732">Signal</keyword>
<dbReference type="Proteomes" id="UP000237640">
    <property type="component" value="Unassembled WGS sequence"/>
</dbReference>
<evidence type="ECO:0000256" key="1">
    <source>
        <dbReference type="SAM" id="SignalP"/>
    </source>
</evidence>
<organism evidence="2 3">
    <name type="scientific">Flagellimonas meridianipacifica</name>
    <dbReference type="NCBI Taxonomy" id="1080225"/>
    <lineage>
        <taxon>Bacteria</taxon>
        <taxon>Pseudomonadati</taxon>
        <taxon>Bacteroidota</taxon>
        <taxon>Flavobacteriia</taxon>
        <taxon>Flavobacteriales</taxon>
        <taxon>Flavobacteriaceae</taxon>
        <taxon>Flagellimonas</taxon>
    </lineage>
</organism>
<comment type="caution">
    <text evidence="2">The sequence shown here is derived from an EMBL/GenBank/DDBJ whole genome shotgun (WGS) entry which is preliminary data.</text>
</comment>
<dbReference type="RefSeq" id="WP_106143471.1">
    <property type="nucleotide sequence ID" value="NZ_PVYX01000001.1"/>
</dbReference>
<dbReference type="EMBL" id="PVYX01000001">
    <property type="protein sequence ID" value="PRX56503.1"/>
    <property type="molecule type" value="Genomic_DNA"/>
</dbReference>
<sequence length="303" mass="33339">MKKINSFVLLCFLLVSIPHFSQNSSVEVKTLLKDFSGNGSITIDAEGKIYINEYGTANSDISGTGKHIYVISPEGKPTILSKEVSGAVGNTLAPNGTYYFNNGNSFYKSDLMSYKDGKMKKIATLEGFSGDILLDSQNDFFLIPSYTHPVLRKVSMDGIVEDYIEDERLKGVTGITYGEKNIIFVSNFTTGKIYKIDNNQSISELATLPVVYPGYVIGYITYFEGHIYGTGYGSNKIYQVDMNGKVEVLAGSGEYNEKDGSALEAGFITPNGIEIDAKRRRLYISQNGNGRPASLRYIDLPKS</sequence>
<gene>
    <name evidence="2" type="ORF">CLV81_0500</name>
</gene>
<evidence type="ECO:0000313" key="3">
    <source>
        <dbReference type="Proteomes" id="UP000237640"/>
    </source>
</evidence>
<keyword evidence="3" id="KW-1185">Reference proteome</keyword>
<dbReference type="SUPFAM" id="SSF63829">
    <property type="entry name" value="Calcium-dependent phosphotriesterase"/>
    <property type="match status" value="1"/>
</dbReference>
<accession>A0A2T0MG05</accession>
<dbReference type="AlphaFoldDB" id="A0A2T0MG05"/>
<proteinExistence type="predicted"/>
<dbReference type="Gene3D" id="2.120.10.30">
    <property type="entry name" value="TolB, C-terminal domain"/>
    <property type="match status" value="1"/>
</dbReference>
<feature type="chain" id="PRO_5015549741" description="SMP-30/gluconolaconase/LRE-like protein" evidence="1">
    <location>
        <begin position="22"/>
        <end position="303"/>
    </location>
</feature>
<evidence type="ECO:0008006" key="4">
    <source>
        <dbReference type="Google" id="ProtNLM"/>
    </source>
</evidence>
<evidence type="ECO:0000313" key="2">
    <source>
        <dbReference type="EMBL" id="PRX56503.1"/>
    </source>
</evidence>
<dbReference type="InterPro" id="IPR011042">
    <property type="entry name" value="6-blade_b-propeller_TolB-like"/>
</dbReference>
<feature type="signal peptide" evidence="1">
    <location>
        <begin position="1"/>
        <end position="21"/>
    </location>
</feature>